<feature type="domain" description="Ketoreductase" evidence="2">
    <location>
        <begin position="13"/>
        <end position="156"/>
    </location>
</feature>
<organism evidence="3 4">
    <name type="scientific">Hydrocarboniphaga effusa AP103</name>
    <dbReference type="NCBI Taxonomy" id="1172194"/>
    <lineage>
        <taxon>Bacteria</taxon>
        <taxon>Pseudomonadati</taxon>
        <taxon>Pseudomonadota</taxon>
        <taxon>Gammaproteobacteria</taxon>
        <taxon>Nevskiales</taxon>
        <taxon>Nevskiaceae</taxon>
        <taxon>Hydrocarboniphaga</taxon>
    </lineage>
</organism>
<dbReference type="SUPFAM" id="SSF51735">
    <property type="entry name" value="NAD(P)-binding Rossmann-fold domains"/>
    <property type="match status" value="1"/>
</dbReference>
<dbReference type="RefSeq" id="WP_007183972.1">
    <property type="nucleotide sequence ID" value="NZ_AKGD01000001.1"/>
</dbReference>
<dbReference type="EMBL" id="AKGD01000001">
    <property type="protein sequence ID" value="EIT70880.1"/>
    <property type="molecule type" value="Genomic_DNA"/>
</dbReference>
<dbReference type="PRINTS" id="PR00081">
    <property type="entry name" value="GDHRDH"/>
</dbReference>
<gene>
    <name evidence="3" type="ORF">WQQ_10170</name>
</gene>
<accession>I8TAT5</accession>
<dbReference type="GO" id="GO:0016616">
    <property type="term" value="F:oxidoreductase activity, acting on the CH-OH group of donors, NAD or NADP as acceptor"/>
    <property type="evidence" value="ECO:0007669"/>
    <property type="project" value="TreeGrafter"/>
</dbReference>
<protein>
    <submittedName>
        <fullName evidence="3">Putative dehydrogenase</fullName>
    </submittedName>
</protein>
<dbReference type="Pfam" id="PF13561">
    <property type="entry name" value="adh_short_C2"/>
    <property type="match status" value="1"/>
</dbReference>
<comment type="caution">
    <text evidence="3">The sequence shown here is derived from an EMBL/GenBank/DDBJ whole genome shotgun (WGS) entry which is preliminary data.</text>
</comment>
<dbReference type="InterPro" id="IPR020904">
    <property type="entry name" value="Sc_DH/Rdtase_CS"/>
</dbReference>
<dbReference type="SMART" id="SM00822">
    <property type="entry name" value="PKS_KR"/>
    <property type="match status" value="1"/>
</dbReference>
<dbReference type="FunFam" id="3.40.50.720:FF:000084">
    <property type="entry name" value="Short-chain dehydrogenase reductase"/>
    <property type="match status" value="1"/>
</dbReference>
<dbReference type="NCBIfam" id="NF005559">
    <property type="entry name" value="PRK07231.1"/>
    <property type="match status" value="1"/>
</dbReference>
<dbReference type="InterPro" id="IPR057326">
    <property type="entry name" value="KR_dom"/>
</dbReference>
<dbReference type="PANTHER" id="PTHR42760">
    <property type="entry name" value="SHORT-CHAIN DEHYDROGENASES/REDUCTASES FAMILY MEMBER"/>
    <property type="match status" value="1"/>
</dbReference>
<dbReference type="OrthoDB" id="7055074at2"/>
<dbReference type="Gene3D" id="3.40.50.720">
    <property type="entry name" value="NAD(P)-binding Rossmann-like Domain"/>
    <property type="match status" value="1"/>
</dbReference>
<dbReference type="Proteomes" id="UP000003704">
    <property type="component" value="Unassembled WGS sequence"/>
</dbReference>
<comment type="similarity">
    <text evidence="1">Belongs to the short-chain dehydrogenases/reductases (SDR) family.</text>
</comment>
<dbReference type="AlphaFoldDB" id="I8TAT5"/>
<evidence type="ECO:0000259" key="2">
    <source>
        <dbReference type="SMART" id="SM00822"/>
    </source>
</evidence>
<dbReference type="PRINTS" id="PR00080">
    <property type="entry name" value="SDRFAMILY"/>
</dbReference>
<evidence type="ECO:0000313" key="4">
    <source>
        <dbReference type="Proteomes" id="UP000003704"/>
    </source>
</evidence>
<dbReference type="InterPro" id="IPR002347">
    <property type="entry name" value="SDR_fam"/>
</dbReference>
<dbReference type="InterPro" id="IPR036291">
    <property type="entry name" value="NAD(P)-bd_dom_sf"/>
</dbReference>
<sequence length="272" mass="28556">MTDYARMFRLDGKVAVVTGGAQGIGAETGRALAQVGAAVLLTDVNDVAGNETAERIRAQGGQAEFLRQDVTDEAQWEAVIAQAKSRFGGLDILVNNAGIERMGLLGDVEVETFREVLDTNVVGVFLGCKHAMRAMRRDGGAGRGGSIINISSVAGLIGVTALGAYNASKGAVRLLTKSVAVECAQFKTGIRCNSIHPGVIHTDMGQKFLQNFVDLGLTPDVPTIDAAFKAVIPYGEYGEVRDIACAALYLATDASRYMSGAEIVVDGGWTAT</sequence>
<keyword evidence="4" id="KW-1185">Reference proteome</keyword>
<evidence type="ECO:0000256" key="1">
    <source>
        <dbReference type="ARBA" id="ARBA00006484"/>
    </source>
</evidence>
<name>I8TAT5_9GAMM</name>
<dbReference type="PROSITE" id="PS00061">
    <property type="entry name" value="ADH_SHORT"/>
    <property type="match status" value="1"/>
</dbReference>
<dbReference type="STRING" id="1172194.WQQ_10170"/>
<reference evidence="3 4" key="1">
    <citation type="journal article" date="2012" name="J. Bacteriol.">
        <title>Genome Sequence of n-Alkane-Degrading Hydrocarboniphaga effusa Strain AP103T (ATCC BAA-332T).</title>
        <authorList>
            <person name="Chang H.K."/>
            <person name="Zylstra G.J."/>
            <person name="Chae J.C."/>
        </authorList>
    </citation>
    <scope>NUCLEOTIDE SEQUENCE [LARGE SCALE GENOMIC DNA]</scope>
    <source>
        <strain evidence="3 4">AP103</strain>
    </source>
</reference>
<dbReference type="PATRIC" id="fig|1172194.4.peg.976"/>
<evidence type="ECO:0000313" key="3">
    <source>
        <dbReference type="EMBL" id="EIT70880.1"/>
    </source>
</evidence>
<proteinExistence type="inferred from homology"/>
<dbReference type="PANTHER" id="PTHR42760:SF124">
    <property type="entry name" value="SHORT-CHAIN DEHYDROGENASE_REDUCTASE"/>
    <property type="match status" value="1"/>
</dbReference>